<protein>
    <submittedName>
        <fullName evidence="4">Glycosyltransferase family 4 protein</fullName>
    </submittedName>
</protein>
<feature type="domain" description="Glycosyl transferase family 1" evidence="3">
    <location>
        <begin position="2"/>
        <end position="82"/>
    </location>
</feature>
<dbReference type="AlphaFoldDB" id="A0A0C9U3E4"/>
<dbReference type="Proteomes" id="UP000054279">
    <property type="component" value="Unassembled WGS sequence"/>
</dbReference>
<dbReference type="Pfam" id="PF00534">
    <property type="entry name" value="Glycos_transf_1"/>
    <property type="match status" value="1"/>
</dbReference>
<evidence type="ECO:0000313" key="5">
    <source>
        <dbReference type="Proteomes" id="UP000054279"/>
    </source>
</evidence>
<evidence type="ECO:0000259" key="3">
    <source>
        <dbReference type="Pfam" id="PF00534"/>
    </source>
</evidence>
<dbReference type="SUPFAM" id="SSF53756">
    <property type="entry name" value="UDP-Glycosyltransferase/glycogen phosphorylase"/>
    <property type="match status" value="1"/>
</dbReference>
<keyword evidence="1" id="KW-0328">Glycosyltransferase</keyword>
<dbReference type="OrthoDB" id="937291at2759"/>
<accession>A0A0C9U3E4</accession>
<dbReference type="EMBL" id="KN837624">
    <property type="protein sequence ID" value="KIJ23622.1"/>
    <property type="molecule type" value="Genomic_DNA"/>
</dbReference>
<feature type="region of interest" description="Disordered" evidence="2">
    <location>
        <begin position="126"/>
        <end position="145"/>
    </location>
</feature>
<evidence type="ECO:0000313" key="4">
    <source>
        <dbReference type="EMBL" id="KIJ23622.1"/>
    </source>
</evidence>
<organism evidence="4 5">
    <name type="scientific">Sphaerobolus stellatus (strain SS14)</name>
    <dbReference type="NCBI Taxonomy" id="990650"/>
    <lineage>
        <taxon>Eukaryota</taxon>
        <taxon>Fungi</taxon>
        <taxon>Dikarya</taxon>
        <taxon>Basidiomycota</taxon>
        <taxon>Agaricomycotina</taxon>
        <taxon>Agaricomycetes</taxon>
        <taxon>Phallomycetidae</taxon>
        <taxon>Geastrales</taxon>
        <taxon>Sphaerobolaceae</taxon>
        <taxon>Sphaerobolus</taxon>
    </lineage>
</organism>
<dbReference type="GO" id="GO:0016757">
    <property type="term" value="F:glycosyltransferase activity"/>
    <property type="evidence" value="ECO:0007669"/>
    <property type="project" value="UniProtKB-KW"/>
</dbReference>
<gene>
    <name evidence="4" type="ORF">M422DRAFT_275762</name>
</gene>
<dbReference type="InterPro" id="IPR001296">
    <property type="entry name" value="Glyco_trans_1"/>
</dbReference>
<sequence length="145" mass="15996">MANAKVALQLSSREGFEVKVSEALHTGRPVITTRSGGIPLQVQHGKSGFLTDYGDTTTVAKHLYELWTDHDLYERMSKFARENVSDEVGTVGNALCWLYLAATFARGEKLKPHGAWINDLARETAGEPYQPGEPRLPRANLSVRG</sequence>
<name>A0A0C9U3E4_SPHS4</name>
<reference evidence="4 5" key="1">
    <citation type="submission" date="2014-06" db="EMBL/GenBank/DDBJ databases">
        <title>Evolutionary Origins and Diversification of the Mycorrhizal Mutualists.</title>
        <authorList>
            <consortium name="DOE Joint Genome Institute"/>
            <consortium name="Mycorrhizal Genomics Consortium"/>
            <person name="Kohler A."/>
            <person name="Kuo A."/>
            <person name="Nagy L.G."/>
            <person name="Floudas D."/>
            <person name="Copeland A."/>
            <person name="Barry K.W."/>
            <person name="Cichocki N."/>
            <person name="Veneault-Fourrey C."/>
            <person name="LaButti K."/>
            <person name="Lindquist E.A."/>
            <person name="Lipzen A."/>
            <person name="Lundell T."/>
            <person name="Morin E."/>
            <person name="Murat C."/>
            <person name="Riley R."/>
            <person name="Ohm R."/>
            <person name="Sun H."/>
            <person name="Tunlid A."/>
            <person name="Henrissat B."/>
            <person name="Grigoriev I.V."/>
            <person name="Hibbett D.S."/>
            <person name="Martin F."/>
        </authorList>
    </citation>
    <scope>NUCLEOTIDE SEQUENCE [LARGE SCALE GENOMIC DNA]</scope>
    <source>
        <strain evidence="4 5">SS14</strain>
    </source>
</reference>
<proteinExistence type="predicted"/>
<keyword evidence="4" id="KW-0808">Transferase</keyword>
<evidence type="ECO:0000256" key="2">
    <source>
        <dbReference type="SAM" id="MobiDB-lite"/>
    </source>
</evidence>
<dbReference type="Gene3D" id="3.40.50.2000">
    <property type="entry name" value="Glycogen Phosphorylase B"/>
    <property type="match status" value="1"/>
</dbReference>
<dbReference type="PANTHER" id="PTHR47779">
    <property type="entry name" value="SYNTHASE (CCG-9), PUTATIVE (AFU_ORTHOLOGUE AFUA_3G12100)-RELATED"/>
    <property type="match status" value="1"/>
</dbReference>
<dbReference type="InterPro" id="IPR052078">
    <property type="entry name" value="Trehalose_Metab_GTase"/>
</dbReference>
<keyword evidence="5" id="KW-1185">Reference proteome</keyword>
<dbReference type="PANTHER" id="PTHR47779:SF1">
    <property type="entry name" value="SYNTHASE (CCG-9), PUTATIVE (AFU_ORTHOLOGUE AFUA_3G12100)-RELATED"/>
    <property type="match status" value="1"/>
</dbReference>
<dbReference type="HOGENOM" id="CLU_1788046_0_0_1"/>
<evidence type="ECO:0000256" key="1">
    <source>
        <dbReference type="ARBA" id="ARBA00022676"/>
    </source>
</evidence>